<keyword evidence="4 5" id="KW-0732">Signal</keyword>
<dbReference type="InterPro" id="IPR051313">
    <property type="entry name" value="Bact_iron-sidero_bind"/>
</dbReference>
<dbReference type="Gene3D" id="3.40.50.1980">
    <property type="entry name" value="Nitrogenase molybdenum iron protein domain"/>
    <property type="match status" value="2"/>
</dbReference>
<dbReference type="AlphaFoldDB" id="A0AAJ1TZK0"/>
<dbReference type="RefSeq" id="WP_307198243.1">
    <property type="nucleotide sequence ID" value="NZ_JAUTAN010000001.1"/>
</dbReference>
<evidence type="ECO:0000259" key="6">
    <source>
        <dbReference type="PROSITE" id="PS50983"/>
    </source>
</evidence>
<evidence type="ECO:0000256" key="2">
    <source>
        <dbReference type="ARBA" id="ARBA00008814"/>
    </source>
</evidence>
<dbReference type="GO" id="GO:1901678">
    <property type="term" value="P:iron coordination entity transport"/>
    <property type="evidence" value="ECO:0007669"/>
    <property type="project" value="UniProtKB-ARBA"/>
</dbReference>
<evidence type="ECO:0000256" key="4">
    <source>
        <dbReference type="ARBA" id="ARBA00022729"/>
    </source>
</evidence>
<dbReference type="Pfam" id="PF01497">
    <property type="entry name" value="Peripla_BP_2"/>
    <property type="match status" value="1"/>
</dbReference>
<name>A0AAJ1TZK0_9ACTN</name>
<feature type="domain" description="Fe/B12 periplasmic-binding" evidence="6">
    <location>
        <begin position="78"/>
        <end position="350"/>
    </location>
</feature>
<dbReference type="SUPFAM" id="SSF53807">
    <property type="entry name" value="Helical backbone' metal receptor"/>
    <property type="match status" value="1"/>
</dbReference>
<dbReference type="PANTHER" id="PTHR30532">
    <property type="entry name" value="IRON III DICITRATE-BINDING PERIPLASMIC PROTEIN"/>
    <property type="match status" value="1"/>
</dbReference>
<comment type="subcellular location">
    <subcellularLocation>
        <location evidence="1">Cell envelope</location>
    </subcellularLocation>
</comment>
<dbReference type="PROSITE" id="PS50983">
    <property type="entry name" value="FE_B12_PBP"/>
    <property type="match status" value="1"/>
</dbReference>
<accession>A0AAJ1TZK0</accession>
<organism evidence="7 8">
    <name type="scientific">Nocardioides zeae</name>
    <dbReference type="NCBI Taxonomy" id="1457234"/>
    <lineage>
        <taxon>Bacteria</taxon>
        <taxon>Bacillati</taxon>
        <taxon>Actinomycetota</taxon>
        <taxon>Actinomycetes</taxon>
        <taxon>Propionibacteriales</taxon>
        <taxon>Nocardioidaceae</taxon>
        <taxon>Nocardioides</taxon>
    </lineage>
</organism>
<evidence type="ECO:0000256" key="1">
    <source>
        <dbReference type="ARBA" id="ARBA00004196"/>
    </source>
</evidence>
<protein>
    <submittedName>
        <fullName evidence="7">Iron complex transport system substrate-binding protein</fullName>
    </submittedName>
</protein>
<evidence type="ECO:0000313" key="7">
    <source>
        <dbReference type="EMBL" id="MDQ1102783.1"/>
    </source>
</evidence>
<comment type="similarity">
    <text evidence="2">Belongs to the bacterial solute-binding protein 8 family.</text>
</comment>
<dbReference type="GO" id="GO:0030288">
    <property type="term" value="C:outer membrane-bounded periplasmic space"/>
    <property type="evidence" value="ECO:0007669"/>
    <property type="project" value="TreeGrafter"/>
</dbReference>
<proteinExistence type="inferred from homology"/>
<keyword evidence="3" id="KW-0813">Transport</keyword>
<comment type="caution">
    <text evidence="7">The sequence shown here is derived from an EMBL/GenBank/DDBJ whole genome shotgun (WGS) entry which is preliminary data.</text>
</comment>
<dbReference type="InterPro" id="IPR002491">
    <property type="entry name" value="ABC_transptr_periplasmic_BD"/>
</dbReference>
<dbReference type="PANTHER" id="PTHR30532:SF24">
    <property type="entry name" value="FERRIC ENTEROBACTIN-BINDING PERIPLASMIC PROTEIN FEPB"/>
    <property type="match status" value="1"/>
</dbReference>
<dbReference type="Proteomes" id="UP001239215">
    <property type="component" value="Unassembled WGS sequence"/>
</dbReference>
<gene>
    <name evidence="7" type="ORF">QE405_000067</name>
</gene>
<sequence>MTVPTPRARRRALTGVLAAALALPLAACGAEGGDDGDGDGGSGSSAALLPAAEGTTSYPLTLETWAGDTVLEERPERVAVIGFSSNLDALEALDVTPVYALSDEDWEWRDDDYLAGIETVDTATRSDPINVEGIAASEPDLIIALNFLWEEADFERLSAIAPVLENPELVDGTQIDWREPQRRIGEVLDLAAAADTVVEEAEAAIAAVADAHPEYAGRTLTIATDYPETGMDYYTVAGGTAEQVVANLGFAPHPAADEFTEETHVSDELLGRLDGDVLVVGYFDDATREAREASPLFQAIPAVAEGRYAAVDGEDPAAGGNAIWVMRRGASALSLPWALETIADVWLADVELG</sequence>
<evidence type="ECO:0000256" key="3">
    <source>
        <dbReference type="ARBA" id="ARBA00022448"/>
    </source>
</evidence>
<evidence type="ECO:0000313" key="8">
    <source>
        <dbReference type="Proteomes" id="UP001239215"/>
    </source>
</evidence>
<dbReference type="EMBL" id="JAUTAN010000001">
    <property type="protein sequence ID" value="MDQ1102783.1"/>
    <property type="molecule type" value="Genomic_DNA"/>
</dbReference>
<feature type="signal peptide" evidence="5">
    <location>
        <begin position="1"/>
        <end position="29"/>
    </location>
</feature>
<feature type="chain" id="PRO_5042605143" evidence="5">
    <location>
        <begin position="30"/>
        <end position="353"/>
    </location>
</feature>
<evidence type="ECO:0000256" key="5">
    <source>
        <dbReference type="SAM" id="SignalP"/>
    </source>
</evidence>
<reference evidence="7" key="1">
    <citation type="submission" date="2023-07" db="EMBL/GenBank/DDBJ databases">
        <title>Functional and genomic diversity of the sorghum phyllosphere microbiome.</title>
        <authorList>
            <person name="Shade A."/>
        </authorList>
    </citation>
    <scope>NUCLEOTIDE SEQUENCE</scope>
    <source>
        <strain evidence="7">SORGH_AS_1067</strain>
    </source>
</reference>